<evidence type="ECO:0000259" key="2">
    <source>
        <dbReference type="Pfam" id="PF00078"/>
    </source>
</evidence>
<dbReference type="STRING" id="151549.A0A4C1T6G9"/>
<feature type="compositionally biased region" description="Low complexity" evidence="1">
    <location>
        <begin position="603"/>
        <end position="615"/>
    </location>
</feature>
<dbReference type="PANTHER" id="PTHR45749:SF35">
    <property type="entry name" value="AC-LIKE TRANSPOSASE-RELATED"/>
    <property type="match status" value="1"/>
</dbReference>
<dbReference type="GO" id="GO:0046983">
    <property type="term" value="F:protein dimerization activity"/>
    <property type="evidence" value="ECO:0007669"/>
    <property type="project" value="InterPro"/>
</dbReference>
<protein>
    <submittedName>
        <fullName evidence="3">52 kDa repressor of the inhibitor of the protein kinase</fullName>
    </submittedName>
</protein>
<dbReference type="EMBL" id="BGZK01000037">
    <property type="protein sequence ID" value="GBP09724.1"/>
    <property type="molecule type" value="Genomic_DNA"/>
</dbReference>
<accession>A0A4C1T6G9</accession>
<dbReference type="OrthoDB" id="10063284at2759"/>
<reference evidence="3 4" key="1">
    <citation type="journal article" date="2019" name="Commun. Biol.">
        <title>The bagworm genome reveals a unique fibroin gene that provides high tensile strength.</title>
        <authorList>
            <person name="Kono N."/>
            <person name="Nakamura H."/>
            <person name="Ohtoshi R."/>
            <person name="Tomita M."/>
            <person name="Numata K."/>
            <person name="Arakawa K."/>
        </authorList>
    </citation>
    <scope>NUCLEOTIDE SEQUENCE [LARGE SCALE GENOMIC DNA]</scope>
</reference>
<evidence type="ECO:0000313" key="4">
    <source>
        <dbReference type="Proteomes" id="UP000299102"/>
    </source>
</evidence>
<dbReference type="Proteomes" id="UP000299102">
    <property type="component" value="Unassembled WGS sequence"/>
</dbReference>
<dbReference type="InterPro" id="IPR000477">
    <property type="entry name" value="RT_dom"/>
</dbReference>
<evidence type="ECO:0000256" key="1">
    <source>
        <dbReference type="SAM" id="MobiDB-lite"/>
    </source>
</evidence>
<feature type="region of interest" description="Disordered" evidence="1">
    <location>
        <begin position="586"/>
        <end position="625"/>
    </location>
</feature>
<sequence>MRLKGNVMVKPSNANPAILIGPALIGANEYAAVLASFYQKDYLNVQAVRNVALSVTFRFVDTNEEVEVRECFVAYKPVSDSSGAGLTGIFLDTIVQEFDLNMNDCRGQGYDNGANMVGINKGVQTRILNQYPRAFFNPCGCHSLNLVIVDAAKTSVKSVSLFGFLQILFVLFSGSTKRWEVVSKHIEGLSLKKVCETRWESRISNLAAVCYHYSSVCDALLNLHDETNDSVAASEALSLIHHMEQFEFIVTMVAWYEILFQVNIVRKAMQSESMDISNASQLLKNCSEFVKQYRASSSALITAKEIASQAEIDSIFKAARSQRKKQLLDYEVVDETPSDSEKLFKMNVFYPMIDTIDNALVTRFKQLSIFNDTWSFLYNMKINPERSILEKACADLQISLTDGEKCDVSGCELVEELMSLNPLLKDLQSAEPLKVLQLIKKNDWQDIFPNVWTALCILLTIPVTVAKGERSFRPPLRRGIRQRCVASPWLLNLFMDSCLYDWKEYECGLTINALSVICFLYADDQVNLEPSARGLQEMVNKMNDFVKKRGIKVNIGKTKVIVLERCKSTTECDILIKNLGPLATNGSQVLRPPNRRPSNIAMSSSPSPVENISSPAAMGSTSNAA</sequence>
<keyword evidence="4" id="KW-1185">Reference proteome</keyword>
<gene>
    <name evidence="3" type="primary">THAP12</name>
    <name evidence="3" type="ORF">EVAR_81020_1</name>
</gene>
<comment type="caution">
    <text evidence="3">The sequence shown here is derived from an EMBL/GenBank/DDBJ whole genome shotgun (WGS) entry which is preliminary data.</text>
</comment>
<dbReference type="PANTHER" id="PTHR45749">
    <property type="match status" value="1"/>
</dbReference>
<name>A0A4C1T6G9_EUMVA</name>
<evidence type="ECO:0000313" key="3">
    <source>
        <dbReference type="EMBL" id="GBP09724.1"/>
    </source>
</evidence>
<dbReference type="InterPro" id="IPR012337">
    <property type="entry name" value="RNaseH-like_sf"/>
</dbReference>
<dbReference type="AlphaFoldDB" id="A0A4C1T6G9"/>
<feature type="domain" description="Reverse transcriptase" evidence="2">
    <location>
        <begin position="452"/>
        <end position="568"/>
    </location>
</feature>
<dbReference type="Pfam" id="PF00078">
    <property type="entry name" value="RVT_1"/>
    <property type="match status" value="1"/>
</dbReference>
<proteinExistence type="predicted"/>
<organism evidence="3 4">
    <name type="scientific">Eumeta variegata</name>
    <name type="common">Bagworm moth</name>
    <name type="synonym">Eumeta japonica</name>
    <dbReference type="NCBI Taxonomy" id="151549"/>
    <lineage>
        <taxon>Eukaryota</taxon>
        <taxon>Metazoa</taxon>
        <taxon>Ecdysozoa</taxon>
        <taxon>Arthropoda</taxon>
        <taxon>Hexapoda</taxon>
        <taxon>Insecta</taxon>
        <taxon>Pterygota</taxon>
        <taxon>Neoptera</taxon>
        <taxon>Endopterygota</taxon>
        <taxon>Lepidoptera</taxon>
        <taxon>Glossata</taxon>
        <taxon>Ditrysia</taxon>
        <taxon>Tineoidea</taxon>
        <taxon>Psychidae</taxon>
        <taxon>Oiketicinae</taxon>
        <taxon>Eumeta</taxon>
    </lineage>
</organism>
<dbReference type="SUPFAM" id="SSF53098">
    <property type="entry name" value="Ribonuclease H-like"/>
    <property type="match status" value="1"/>
</dbReference>